<evidence type="ECO:0000313" key="2">
    <source>
        <dbReference type="EMBL" id="GAI01877.1"/>
    </source>
</evidence>
<dbReference type="GO" id="GO:0016746">
    <property type="term" value="F:acyltransferase activity"/>
    <property type="evidence" value="ECO:0007669"/>
    <property type="project" value="InterPro"/>
</dbReference>
<sequence length="196" mass="20556">VLTSFMVSSPLTLHDCCPFSDGASAVVIASEETAKKLTNKPVYIIGVGQSSSGPLSNQQEYLPRLRAREVSAKQAYDMAGLTPRDIDVCELHDCFSIASLIAAESLGFFDFGKAGEAWEKGEADIGGKIVINPSGGLKAKGHPIGATGAGQVYEIVKQLRGEVEPGRQVEGAKIGMTDTLGGDAGTLCNLILQTGW</sequence>
<dbReference type="AlphaFoldDB" id="X1K4B6"/>
<gene>
    <name evidence="2" type="ORF">S06H3_02557</name>
</gene>
<dbReference type="SUPFAM" id="SSF53901">
    <property type="entry name" value="Thiolase-like"/>
    <property type="match status" value="2"/>
</dbReference>
<name>X1K4B6_9ZZZZ</name>
<feature type="domain" description="Thiolase C-terminal" evidence="1">
    <location>
        <begin position="57"/>
        <end position="193"/>
    </location>
</feature>
<proteinExistence type="predicted"/>
<dbReference type="CDD" id="cd00829">
    <property type="entry name" value="SCP-x_thiolase"/>
    <property type="match status" value="1"/>
</dbReference>
<feature type="non-terminal residue" evidence="2">
    <location>
        <position position="1"/>
    </location>
</feature>
<organism evidence="2">
    <name type="scientific">marine sediment metagenome</name>
    <dbReference type="NCBI Taxonomy" id="412755"/>
    <lineage>
        <taxon>unclassified sequences</taxon>
        <taxon>metagenomes</taxon>
        <taxon>ecological metagenomes</taxon>
    </lineage>
</organism>
<evidence type="ECO:0000259" key="1">
    <source>
        <dbReference type="Pfam" id="PF22691"/>
    </source>
</evidence>
<dbReference type="InterPro" id="IPR055140">
    <property type="entry name" value="Thiolase_C_2"/>
</dbReference>
<dbReference type="InterPro" id="IPR016039">
    <property type="entry name" value="Thiolase-like"/>
</dbReference>
<comment type="caution">
    <text evidence="2">The sequence shown here is derived from an EMBL/GenBank/DDBJ whole genome shotgun (WGS) entry which is preliminary data.</text>
</comment>
<reference evidence="2" key="1">
    <citation type="journal article" date="2014" name="Front. Microbiol.">
        <title>High frequency of phylogenetically diverse reductive dehalogenase-homologous genes in deep subseafloor sedimentary metagenomes.</title>
        <authorList>
            <person name="Kawai M."/>
            <person name="Futagami T."/>
            <person name="Toyoda A."/>
            <person name="Takaki Y."/>
            <person name="Nishi S."/>
            <person name="Hori S."/>
            <person name="Arai W."/>
            <person name="Tsubouchi T."/>
            <person name="Morono Y."/>
            <person name="Uchiyama I."/>
            <person name="Ito T."/>
            <person name="Fujiyama A."/>
            <person name="Inagaki F."/>
            <person name="Takami H."/>
        </authorList>
    </citation>
    <scope>NUCLEOTIDE SEQUENCE</scope>
    <source>
        <strain evidence="2">Expedition CK06-06</strain>
    </source>
</reference>
<dbReference type="Pfam" id="PF22691">
    <property type="entry name" value="Thiolase_C_1"/>
    <property type="match status" value="1"/>
</dbReference>
<dbReference type="PANTHER" id="PTHR42870:SF1">
    <property type="entry name" value="NON-SPECIFIC LIPID-TRANSFER PROTEIN-LIKE 2"/>
    <property type="match status" value="1"/>
</dbReference>
<dbReference type="PANTHER" id="PTHR42870">
    <property type="entry name" value="ACETYL-COA C-ACETYLTRANSFERASE"/>
    <property type="match status" value="1"/>
</dbReference>
<protein>
    <recommendedName>
        <fullName evidence="1">Thiolase C-terminal domain-containing protein</fullName>
    </recommendedName>
</protein>
<accession>X1K4B6</accession>
<dbReference type="Gene3D" id="3.40.47.10">
    <property type="match status" value="1"/>
</dbReference>
<dbReference type="EMBL" id="BARV01000761">
    <property type="protein sequence ID" value="GAI01877.1"/>
    <property type="molecule type" value="Genomic_DNA"/>
</dbReference>